<gene>
    <name evidence="3" type="ORF">F3B65_27285</name>
</gene>
<dbReference type="SMART" id="SM00530">
    <property type="entry name" value="HTH_XRE"/>
    <property type="match status" value="1"/>
</dbReference>
<dbReference type="GO" id="GO:0003677">
    <property type="term" value="F:DNA binding"/>
    <property type="evidence" value="ECO:0007669"/>
    <property type="project" value="UniProtKB-KW"/>
</dbReference>
<evidence type="ECO:0000313" key="3">
    <source>
        <dbReference type="EMBL" id="KAA4560182.1"/>
    </source>
</evidence>
<keyword evidence="1" id="KW-0238">DNA-binding</keyword>
<comment type="caution">
    <text evidence="3">The sequence shown here is derived from an EMBL/GenBank/DDBJ whole genome shotgun (WGS) entry which is preliminary data.</text>
</comment>
<dbReference type="CDD" id="cd00093">
    <property type="entry name" value="HTH_XRE"/>
    <property type="match status" value="1"/>
</dbReference>
<proteinExistence type="predicted"/>
<dbReference type="PANTHER" id="PTHR46558">
    <property type="entry name" value="TRACRIPTIONAL REGULATORY PROTEIN-RELATED-RELATED"/>
    <property type="match status" value="1"/>
</dbReference>
<name>A0A642A9E5_BACOV</name>
<dbReference type="Pfam" id="PF01381">
    <property type="entry name" value="HTH_3"/>
    <property type="match status" value="1"/>
</dbReference>
<reference evidence="3" key="1">
    <citation type="journal article" date="2019" name="Nat. Med.">
        <title>A library of human gut bacterial isolates paired with longitudinal multiomics data enables mechanistic microbiome research.</title>
        <authorList>
            <person name="Poyet M."/>
            <person name="Groussin M."/>
            <person name="Gibbons S.M."/>
            <person name="Avila-Pacheco J."/>
            <person name="Jiang X."/>
            <person name="Kearney S.M."/>
            <person name="Perrotta A.R."/>
            <person name="Berdy B."/>
            <person name="Zhao S."/>
            <person name="Lieberman T.D."/>
            <person name="Swanson P.K."/>
            <person name="Smith M."/>
            <person name="Roesemann S."/>
            <person name="Alexander J.E."/>
            <person name="Rich S.A."/>
            <person name="Livny J."/>
            <person name="Vlamakis H."/>
            <person name="Clish C."/>
            <person name="Bullock K."/>
            <person name="Deik A."/>
            <person name="Scott J."/>
            <person name="Pierce K.A."/>
            <person name="Xavier R.J."/>
            <person name="Alm E.J."/>
        </authorList>
    </citation>
    <scope>NUCLEOTIDE SEQUENCE</scope>
    <source>
        <strain evidence="3">BIOML-A32</strain>
    </source>
</reference>
<dbReference type="PROSITE" id="PS50943">
    <property type="entry name" value="HTH_CROC1"/>
    <property type="match status" value="1"/>
</dbReference>
<protein>
    <submittedName>
        <fullName evidence="3">Helix-turn-helix transcriptional regulator</fullName>
    </submittedName>
</protein>
<evidence type="ECO:0000256" key="1">
    <source>
        <dbReference type="ARBA" id="ARBA00023125"/>
    </source>
</evidence>
<accession>A0A642A9E5</accession>
<feature type="domain" description="HTH cro/C1-type" evidence="2">
    <location>
        <begin position="17"/>
        <end position="71"/>
    </location>
</feature>
<organism evidence="3">
    <name type="scientific">Bacteroides ovatus</name>
    <dbReference type="NCBI Taxonomy" id="28116"/>
    <lineage>
        <taxon>Bacteria</taxon>
        <taxon>Pseudomonadati</taxon>
        <taxon>Bacteroidota</taxon>
        <taxon>Bacteroidia</taxon>
        <taxon>Bacteroidales</taxon>
        <taxon>Bacteroidaceae</taxon>
        <taxon>Bacteroides</taxon>
    </lineage>
</organism>
<dbReference type="InterPro" id="IPR001387">
    <property type="entry name" value="Cro/C1-type_HTH"/>
</dbReference>
<evidence type="ECO:0000259" key="2">
    <source>
        <dbReference type="PROSITE" id="PS50943"/>
    </source>
</evidence>
<dbReference type="Gene3D" id="1.10.260.40">
    <property type="entry name" value="lambda repressor-like DNA-binding domains"/>
    <property type="match status" value="1"/>
</dbReference>
<sequence length="106" mass="11917">MAVMSVEPNFVKIGQNIKIMRIRKGVTQSELAKKLGISQTHMSNLEHGRVSVNLKVLLRLSHYFSCGVDALLGLTLNTEVKPQEVEDKYTAEELLDILKVLKKQVI</sequence>
<dbReference type="InterPro" id="IPR010982">
    <property type="entry name" value="Lambda_DNA-bd_dom_sf"/>
</dbReference>
<dbReference type="EMBL" id="VWGG01000104">
    <property type="protein sequence ID" value="KAA4560182.1"/>
    <property type="molecule type" value="Genomic_DNA"/>
</dbReference>
<dbReference type="SUPFAM" id="SSF47413">
    <property type="entry name" value="lambda repressor-like DNA-binding domains"/>
    <property type="match status" value="1"/>
</dbReference>
<dbReference type="PANTHER" id="PTHR46558:SF11">
    <property type="entry name" value="HTH-TYPE TRANSCRIPTIONAL REGULATOR XRE"/>
    <property type="match status" value="1"/>
</dbReference>
<dbReference type="AlphaFoldDB" id="A0A642A9E5"/>